<evidence type="ECO:0000256" key="2">
    <source>
        <dbReference type="ARBA" id="ARBA00010621"/>
    </source>
</evidence>
<evidence type="ECO:0000256" key="1">
    <source>
        <dbReference type="ARBA" id="ARBA00004651"/>
    </source>
</evidence>
<feature type="transmembrane region" description="Helical" evidence="17">
    <location>
        <begin position="219"/>
        <end position="243"/>
    </location>
</feature>
<evidence type="ECO:0000256" key="5">
    <source>
        <dbReference type="ARBA" id="ARBA00022475"/>
    </source>
</evidence>
<comment type="miscellaneous">
    <text evidence="17">Bacitracin is thought to be involved in the inhibition of peptidoglycan synthesis by sequestering undecaprenyl diphosphate, thereby reducing the pool of lipid carrier available.</text>
</comment>
<evidence type="ECO:0000256" key="17">
    <source>
        <dbReference type="HAMAP-Rule" id="MF_01006"/>
    </source>
</evidence>
<keyword evidence="11 17" id="KW-0472">Membrane</keyword>
<evidence type="ECO:0000256" key="13">
    <source>
        <dbReference type="ARBA" id="ARBA00023316"/>
    </source>
</evidence>
<feature type="transmembrane region" description="Helical" evidence="17">
    <location>
        <begin position="187"/>
        <end position="207"/>
    </location>
</feature>
<dbReference type="EC" id="3.6.1.27" evidence="3 17"/>
<evidence type="ECO:0000256" key="16">
    <source>
        <dbReference type="ARBA" id="ARBA00047594"/>
    </source>
</evidence>
<feature type="transmembrane region" description="Helical" evidence="17">
    <location>
        <begin position="249"/>
        <end position="268"/>
    </location>
</feature>
<evidence type="ECO:0000256" key="7">
    <source>
        <dbReference type="ARBA" id="ARBA00022801"/>
    </source>
</evidence>
<comment type="function">
    <text evidence="17">Catalyzes the dephosphorylation of undecaprenyl diphosphate (UPP). Confers resistance to bacitracin.</text>
</comment>
<dbReference type="GO" id="GO:0008360">
    <property type="term" value="P:regulation of cell shape"/>
    <property type="evidence" value="ECO:0007669"/>
    <property type="project" value="UniProtKB-KW"/>
</dbReference>
<feature type="transmembrane region" description="Helical" evidence="17">
    <location>
        <begin position="7"/>
        <end position="25"/>
    </location>
</feature>
<evidence type="ECO:0000256" key="14">
    <source>
        <dbReference type="ARBA" id="ARBA00032707"/>
    </source>
</evidence>
<dbReference type="RefSeq" id="WP_282838629.1">
    <property type="nucleotide sequence ID" value="NZ_JASCXW010000002.1"/>
</dbReference>
<evidence type="ECO:0000256" key="11">
    <source>
        <dbReference type="ARBA" id="ARBA00023136"/>
    </source>
</evidence>
<dbReference type="GO" id="GO:0050380">
    <property type="term" value="F:undecaprenyl-diphosphatase activity"/>
    <property type="evidence" value="ECO:0007669"/>
    <property type="project" value="UniProtKB-UniRule"/>
</dbReference>
<dbReference type="HAMAP" id="MF_01006">
    <property type="entry name" value="Undec_diphosphatase"/>
    <property type="match status" value="1"/>
</dbReference>
<keyword evidence="8 17" id="KW-0133">Cell shape</keyword>
<evidence type="ECO:0000256" key="8">
    <source>
        <dbReference type="ARBA" id="ARBA00022960"/>
    </source>
</evidence>
<evidence type="ECO:0000256" key="6">
    <source>
        <dbReference type="ARBA" id="ARBA00022692"/>
    </source>
</evidence>
<comment type="caution">
    <text evidence="18">The sequence shown here is derived from an EMBL/GenBank/DDBJ whole genome shotgun (WGS) entry which is preliminary data.</text>
</comment>
<proteinExistence type="inferred from homology"/>
<reference evidence="18" key="1">
    <citation type="submission" date="2023-05" db="EMBL/GenBank/DDBJ databases">
        <title>Mariniplasma microaerophilum sp. nov., a novel anaerobic mollicute isolated from terrestrial mud volcano, Taman Peninsula, Russia.</title>
        <authorList>
            <person name="Khomyakova M.A."/>
            <person name="Merkel A.Y."/>
            <person name="Slobodkin A.I."/>
        </authorList>
    </citation>
    <scope>NUCLEOTIDE SEQUENCE</scope>
    <source>
        <strain evidence="18">M4Ah</strain>
    </source>
</reference>
<feature type="transmembrane region" description="Helical" evidence="17">
    <location>
        <begin position="92"/>
        <end position="110"/>
    </location>
</feature>
<dbReference type="PANTHER" id="PTHR30622">
    <property type="entry name" value="UNDECAPRENYL-DIPHOSPHATASE"/>
    <property type="match status" value="1"/>
</dbReference>
<dbReference type="GO" id="GO:0009252">
    <property type="term" value="P:peptidoglycan biosynthetic process"/>
    <property type="evidence" value="ECO:0007669"/>
    <property type="project" value="UniProtKB-KW"/>
</dbReference>
<dbReference type="GO" id="GO:0071555">
    <property type="term" value="P:cell wall organization"/>
    <property type="evidence" value="ECO:0007669"/>
    <property type="project" value="UniProtKB-KW"/>
</dbReference>
<keyword evidence="9 17" id="KW-0573">Peptidoglycan synthesis</keyword>
<accession>A0AAW6U971</accession>
<keyword evidence="19" id="KW-1185">Reference proteome</keyword>
<feature type="transmembrane region" description="Helical" evidence="17">
    <location>
        <begin position="45"/>
        <end position="64"/>
    </location>
</feature>
<evidence type="ECO:0000313" key="19">
    <source>
        <dbReference type="Proteomes" id="UP001431532"/>
    </source>
</evidence>
<keyword evidence="6 17" id="KW-0812">Transmembrane</keyword>
<sequence>MEQFIEILKYILLGIIQGVTEIFPVSSSGHLTLFSHFFNMDLTHLTIFLMITNTGSFLALVYFFRKDVGQLATGTWKYLVQRDETTKEDFQYVLKLFIAIIPIGIFGLLFKDKLPSDLLSVGFALILTGLLLFYVYIQRDIQWKKDVTWKNAIVIGAFQMFAIFPGISRSGITVAGGLTQKIELKKILKFSFLSYILISIPVSFLGLIEALNASESIHFIGYSLAFIFSFIFSFIAVKFLYYYVKVKNLIYFSIYCLVVGVLSIILYII</sequence>
<dbReference type="PANTHER" id="PTHR30622:SF2">
    <property type="entry name" value="UNDECAPRENYL-DIPHOSPHATASE"/>
    <property type="match status" value="1"/>
</dbReference>
<evidence type="ECO:0000256" key="4">
    <source>
        <dbReference type="ARBA" id="ARBA00021581"/>
    </source>
</evidence>
<keyword evidence="13 17" id="KW-0961">Cell wall biogenesis/degradation</keyword>
<comment type="similarity">
    <text evidence="2 17">Belongs to the UppP family.</text>
</comment>
<organism evidence="18 19">
    <name type="scientific">Peloplasma aerotolerans</name>
    <dbReference type="NCBI Taxonomy" id="3044389"/>
    <lineage>
        <taxon>Bacteria</taxon>
        <taxon>Bacillati</taxon>
        <taxon>Mycoplasmatota</taxon>
        <taxon>Mollicutes</taxon>
        <taxon>Acholeplasmatales</taxon>
        <taxon>Acholeplasmataceae</taxon>
        <taxon>Peloplasma</taxon>
    </lineage>
</organism>
<evidence type="ECO:0000256" key="15">
    <source>
        <dbReference type="ARBA" id="ARBA00032932"/>
    </source>
</evidence>
<keyword evidence="5 17" id="KW-1003">Cell membrane</keyword>
<evidence type="ECO:0000313" key="18">
    <source>
        <dbReference type="EMBL" id="MDI6452214.1"/>
    </source>
</evidence>
<evidence type="ECO:0000256" key="12">
    <source>
        <dbReference type="ARBA" id="ARBA00023251"/>
    </source>
</evidence>
<dbReference type="EMBL" id="JASCXW010000002">
    <property type="protein sequence ID" value="MDI6452214.1"/>
    <property type="molecule type" value="Genomic_DNA"/>
</dbReference>
<keyword evidence="12 17" id="KW-0046">Antibiotic resistance</keyword>
<dbReference type="InterPro" id="IPR003824">
    <property type="entry name" value="UppP"/>
</dbReference>
<protein>
    <recommendedName>
        <fullName evidence="4 17">Undecaprenyl-diphosphatase</fullName>
        <ecNumber evidence="3 17">3.6.1.27</ecNumber>
    </recommendedName>
    <alternativeName>
        <fullName evidence="15 17">Bacitracin resistance protein</fullName>
    </alternativeName>
    <alternativeName>
        <fullName evidence="14 17">Undecaprenyl pyrophosphate phosphatase</fullName>
    </alternativeName>
</protein>
<dbReference type="GO" id="GO:0005886">
    <property type="term" value="C:plasma membrane"/>
    <property type="evidence" value="ECO:0007669"/>
    <property type="project" value="UniProtKB-SubCell"/>
</dbReference>
<keyword evidence="10 17" id="KW-1133">Transmembrane helix</keyword>
<evidence type="ECO:0000256" key="10">
    <source>
        <dbReference type="ARBA" id="ARBA00022989"/>
    </source>
</evidence>
<keyword evidence="7 17" id="KW-0378">Hydrolase</keyword>
<dbReference type="Pfam" id="PF02673">
    <property type="entry name" value="BacA"/>
    <property type="match status" value="1"/>
</dbReference>
<dbReference type="GO" id="GO:0046677">
    <property type="term" value="P:response to antibiotic"/>
    <property type="evidence" value="ECO:0007669"/>
    <property type="project" value="UniProtKB-UniRule"/>
</dbReference>
<gene>
    <name evidence="17" type="primary">uppP</name>
    <name evidence="18" type="ORF">QJ521_01450</name>
</gene>
<comment type="catalytic activity">
    <reaction evidence="16 17">
        <text>di-trans,octa-cis-undecaprenyl diphosphate + H2O = di-trans,octa-cis-undecaprenyl phosphate + phosphate + H(+)</text>
        <dbReference type="Rhea" id="RHEA:28094"/>
        <dbReference type="ChEBI" id="CHEBI:15377"/>
        <dbReference type="ChEBI" id="CHEBI:15378"/>
        <dbReference type="ChEBI" id="CHEBI:43474"/>
        <dbReference type="ChEBI" id="CHEBI:58405"/>
        <dbReference type="ChEBI" id="CHEBI:60392"/>
        <dbReference type="EC" id="3.6.1.27"/>
    </reaction>
</comment>
<comment type="subcellular location">
    <subcellularLocation>
        <location evidence="1 17">Cell membrane</location>
        <topology evidence="1 17">Multi-pass membrane protein</topology>
    </subcellularLocation>
</comment>
<dbReference type="Proteomes" id="UP001431532">
    <property type="component" value="Unassembled WGS sequence"/>
</dbReference>
<feature type="transmembrane region" description="Helical" evidence="17">
    <location>
        <begin position="116"/>
        <end position="137"/>
    </location>
</feature>
<dbReference type="AlphaFoldDB" id="A0AAW6U971"/>
<evidence type="ECO:0000256" key="9">
    <source>
        <dbReference type="ARBA" id="ARBA00022984"/>
    </source>
</evidence>
<name>A0AAW6U971_9MOLU</name>
<evidence type="ECO:0000256" key="3">
    <source>
        <dbReference type="ARBA" id="ARBA00012374"/>
    </source>
</evidence>